<feature type="non-terminal residue" evidence="1">
    <location>
        <position position="59"/>
    </location>
</feature>
<name>A0ABX3GVG7_9BACL</name>
<protein>
    <submittedName>
        <fullName evidence="1">Damage-inducible protein DinB</fullName>
    </submittedName>
</protein>
<proteinExistence type="predicted"/>
<reference evidence="1 2" key="1">
    <citation type="submission" date="2016-11" db="EMBL/GenBank/DDBJ databases">
        <title>Paenibacillus species isolates.</title>
        <authorList>
            <person name="Beno S.M."/>
        </authorList>
    </citation>
    <scope>NUCLEOTIDE SEQUENCE [LARGE SCALE GENOMIC DNA]</scope>
    <source>
        <strain evidence="1 2">FSL H7-0433</strain>
    </source>
</reference>
<sequence length="59" mass="6891">MKTIKCMMDHLYWADARILEALEESEMKNKNLLKLVRHVAVAERVWLSRLQGKGSAQYS</sequence>
<dbReference type="InterPro" id="IPR034660">
    <property type="entry name" value="DinB/YfiT-like"/>
</dbReference>
<gene>
    <name evidence="1" type="ORF">BSO21_03830</name>
</gene>
<dbReference type="Gene3D" id="1.20.120.450">
    <property type="entry name" value="dinb family like domain"/>
    <property type="match status" value="1"/>
</dbReference>
<evidence type="ECO:0000313" key="2">
    <source>
        <dbReference type="Proteomes" id="UP000187158"/>
    </source>
</evidence>
<accession>A0ABX3GVG7</accession>
<keyword evidence="2" id="KW-1185">Reference proteome</keyword>
<dbReference type="EMBL" id="MPVP01000012">
    <property type="protein sequence ID" value="OMD38461.1"/>
    <property type="molecule type" value="Genomic_DNA"/>
</dbReference>
<evidence type="ECO:0000313" key="1">
    <source>
        <dbReference type="EMBL" id="OMD38461.1"/>
    </source>
</evidence>
<dbReference type="Proteomes" id="UP000187158">
    <property type="component" value="Unassembled WGS sequence"/>
</dbReference>
<organism evidence="1 2">
    <name type="scientific">Paenibacillus odorifer</name>
    <dbReference type="NCBI Taxonomy" id="189426"/>
    <lineage>
        <taxon>Bacteria</taxon>
        <taxon>Bacillati</taxon>
        <taxon>Bacillota</taxon>
        <taxon>Bacilli</taxon>
        <taxon>Bacillales</taxon>
        <taxon>Paenibacillaceae</taxon>
        <taxon>Paenibacillus</taxon>
    </lineage>
</organism>
<dbReference type="SUPFAM" id="SSF109854">
    <property type="entry name" value="DinB/YfiT-like putative metalloenzymes"/>
    <property type="match status" value="1"/>
</dbReference>
<comment type="caution">
    <text evidence="1">The sequence shown here is derived from an EMBL/GenBank/DDBJ whole genome shotgun (WGS) entry which is preliminary data.</text>
</comment>